<dbReference type="PROSITE" id="PS51186">
    <property type="entry name" value="GNAT"/>
    <property type="match status" value="1"/>
</dbReference>
<comment type="caution">
    <text evidence="2">The sequence shown here is derived from an EMBL/GenBank/DDBJ whole genome shotgun (WGS) entry which is preliminary data.</text>
</comment>
<dbReference type="RefSeq" id="WP_189004946.1">
    <property type="nucleotide sequence ID" value="NZ_BMPP01000003.1"/>
</dbReference>
<dbReference type="InterPro" id="IPR016181">
    <property type="entry name" value="Acyl_CoA_acyltransferase"/>
</dbReference>
<protein>
    <submittedName>
        <fullName evidence="2">N-acetyltransferase</fullName>
    </submittedName>
</protein>
<keyword evidence="3" id="KW-1185">Reference proteome</keyword>
<name>A0ABQ2EQN9_9DEIO</name>
<dbReference type="Gene3D" id="3.40.630.30">
    <property type="match status" value="1"/>
</dbReference>
<evidence type="ECO:0000313" key="3">
    <source>
        <dbReference type="Proteomes" id="UP000647587"/>
    </source>
</evidence>
<dbReference type="SUPFAM" id="SSF55729">
    <property type="entry name" value="Acyl-CoA N-acyltransferases (Nat)"/>
    <property type="match status" value="1"/>
</dbReference>
<dbReference type="CDD" id="cd04301">
    <property type="entry name" value="NAT_SF"/>
    <property type="match status" value="1"/>
</dbReference>
<dbReference type="InterPro" id="IPR000182">
    <property type="entry name" value="GNAT_dom"/>
</dbReference>
<proteinExistence type="predicted"/>
<evidence type="ECO:0000259" key="1">
    <source>
        <dbReference type="PROSITE" id="PS51186"/>
    </source>
</evidence>
<organism evidence="2 3">
    <name type="scientific">Deinococcus malanensis</name>
    <dbReference type="NCBI Taxonomy" id="1706855"/>
    <lineage>
        <taxon>Bacteria</taxon>
        <taxon>Thermotogati</taxon>
        <taxon>Deinococcota</taxon>
        <taxon>Deinococci</taxon>
        <taxon>Deinococcales</taxon>
        <taxon>Deinococcaceae</taxon>
        <taxon>Deinococcus</taxon>
    </lineage>
</organism>
<accession>A0ABQ2EQN9</accession>
<dbReference type="EMBL" id="BMPP01000003">
    <property type="protein sequence ID" value="GGK17480.1"/>
    <property type="molecule type" value="Genomic_DNA"/>
</dbReference>
<sequence length="250" mass="27334">MSAPVHIRVRRVTDSSDPALAAFGQIQERSYYAPDMLIPPAAFPHMVAAGRRGERRDRILVAEDGHGRVLGGTVYHLLPEAAFSSFLAVSPEWRGQGVSRALHAVRLHEVRDSGLGGLFADSVFAGRQPAEDREAEARTGTDAVIRRRALHALGYRTVDVPYWQPVGGPDGGPLADLDLLYQPLDGAGTVQTALAASTLRHYWSTWLGASRARQEAEALAERAGTYTLRLLPAVETPGYWQVPDTQRHLR</sequence>
<evidence type="ECO:0000313" key="2">
    <source>
        <dbReference type="EMBL" id="GGK17480.1"/>
    </source>
</evidence>
<reference evidence="3" key="1">
    <citation type="journal article" date="2019" name="Int. J. Syst. Evol. Microbiol.">
        <title>The Global Catalogue of Microorganisms (GCM) 10K type strain sequencing project: providing services to taxonomists for standard genome sequencing and annotation.</title>
        <authorList>
            <consortium name="The Broad Institute Genomics Platform"/>
            <consortium name="The Broad Institute Genome Sequencing Center for Infectious Disease"/>
            <person name="Wu L."/>
            <person name="Ma J."/>
        </authorList>
    </citation>
    <scope>NUCLEOTIDE SEQUENCE [LARGE SCALE GENOMIC DNA]</scope>
    <source>
        <strain evidence="3">JCM 30331</strain>
    </source>
</reference>
<feature type="domain" description="N-acetyltransferase" evidence="1">
    <location>
        <begin position="7"/>
        <end position="183"/>
    </location>
</feature>
<dbReference type="Proteomes" id="UP000647587">
    <property type="component" value="Unassembled WGS sequence"/>
</dbReference>
<gene>
    <name evidence="2" type="ORF">GCM10008955_08760</name>
</gene>
<dbReference type="Pfam" id="PF00583">
    <property type="entry name" value="Acetyltransf_1"/>
    <property type="match status" value="1"/>
</dbReference>